<dbReference type="Gene3D" id="1.10.540.10">
    <property type="entry name" value="Acyl-CoA dehydrogenase/oxidase, N-terminal domain"/>
    <property type="match status" value="1"/>
</dbReference>
<feature type="domain" description="Acyl-CoA oxidase/dehydrogenase middle" evidence="12">
    <location>
        <begin position="162"/>
        <end position="269"/>
    </location>
</feature>
<dbReference type="Pfam" id="PF00441">
    <property type="entry name" value="Acyl-CoA_dh_1"/>
    <property type="match status" value="1"/>
</dbReference>
<dbReference type="AlphaFoldDB" id="I8T7K2"/>
<dbReference type="FunFam" id="2.40.110.10:FF:000031">
    <property type="entry name" value="Acyl-CoA dehydrogenase, putative"/>
    <property type="match status" value="1"/>
</dbReference>
<reference evidence="15 16" key="1">
    <citation type="journal article" date="2012" name="J. Bacteriol.">
        <title>Genome Sequence of n-Alkane-Degrading Hydrocarboniphaga effusa Strain AP103T (ATCC BAA-332T).</title>
        <authorList>
            <person name="Chang H.K."/>
            <person name="Zylstra G.J."/>
            <person name="Chae J.C."/>
        </authorList>
    </citation>
    <scope>NUCLEOTIDE SEQUENCE [LARGE SCALE GENOMIC DNA]</scope>
    <source>
        <strain evidence="15 16">AP103</strain>
    </source>
</reference>
<keyword evidence="4 10" id="KW-0274">FAD</keyword>
<dbReference type="EMBL" id="AKGD01000002">
    <property type="protein sequence ID" value="EIT69728.1"/>
    <property type="molecule type" value="Genomic_DNA"/>
</dbReference>
<dbReference type="InterPro" id="IPR013786">
    <property type="entry name" value="AcylCoA_DH/ox_N"/>
</dbReference>
<dbReference type="InterPro" id="IPR037069">
    <property type="entry name" value="AcylCoA_DH/ox_N_sf"/>
</dbReference>
<keyword evidence="5 10" id="KW-0560">Oxidoreductase</keyword>
<dbReference type="SUPFAM" id="SSF47203">
    <property type="entry name" value="Acyl-CoA dehydrogenase C-terminal domain-like"/>
    <property type="match status" value="1"/>
</dbReference>
<dbReference type="EC" id="1.3.99.41" evidence="8"/>
<dbReference type="RefSeq" id="WP_007186249.1">
    <property type="nucleotide sequence ID" value="NZ_AKGD01000002.1"/>
</dbReference>
<evidence type="ECO:0000256" key="7">
    <source>
        <dbReference type="ARBA" id="ARBA00058683"/>
    </source>
</evidence>
<organism evidence="15 16">
    <name type="scientific">Hydrocarboniphaga effusa AP103</name>
    <dbReference type="NCBI Taxonomy" id="1172194"/>
    <lineage>
        <taxon>Bacteria</taxon>
        <taxon>Pseudomonadati</taxon>
        <taxon>Pseudomonadota</taxon>
        <taxon>Gammaproteobacteria</taxon>
        <taxon>Nevskiales</taxon>
        <taxon>Nevskiaceae</taxon>
        <taxon>Hydrocarboniphaga</taxon>
    </lineage>
</organism>
<evidence type="ECO:0000259" key="14">
    <source>
        <dbReference type="Pfam" id="PF12806"/>
    </source>
</evidence>
<dbReference type="OrthoDB" id="9807883at2"/>
<comment type="caution">
    <text evidence="15">The sequence shown here is derived from an EMBL/GenBank/DDBJ whole genome shotgun (WGS) entry which is preliminary data.</text>
</comment>
<evidence type="ECO:0000259" key="13">
    <source>
        <dbReference type="Pfam" id="PF02771"/>
    </source>
</evidence>
<comment type="catalytic activity">
    <reaction evidence="6">
        <text>3-(methylsulfanyl)propanoyl-CoA + oxidized [electron-transfer flavoprotein] + H(+) = 3-(methylsulfanyl)acryloyl-CoA + reduced [electron-transfer flavoprotein]</text>
        <dbReference type="Rhea" id="RHEA:52612"/>
        <dbReference type="Rhea" id="RHEA-COMP:10685"/>
        <dbReference type="Rhea" id="RHEA-COMP:10686"/>
        <dbReference type="ChEBI" id="CHEBI:15378"/>
        <dbReference type="ChEBI" id="CHEBI:57692"/>
        <dbReference type="ChEBI" id="CHEBI:58307"/>
        <dbReference type="ChEBI" id="CHEBI:82815"/>
        <dbReference type="ChEBI" id="CHEBI:84994"/>
        <dbReference type="EC" id="1.3.99.41"/>
    </reaction>
    <physiologicalReaction direction="left-to-right" evidence="6">
        <dbReference type="Rhea" id="RHEA:52613"/>
    </physiologicalReaction>
</comment>
<evidence type="ECO:0000256" key="5">
    <source>
        <dbReference type="ARBA" id="ARBA00023002"/>
    </source>
</evidence>
<feature type="domain" description="Acetyl-CoA dehydrogenase-like C-terminal" evidence="14">
    <location>
        <begin position="467"/>
        <end position="589"/>
    </location>
</feature>
<evidence type="ECO:0000256" key="2">
    <source>
        <dbReference type="ARBA" id="ARBA00009347"/>
    </source>
</evidence>
<evidence type="ECO:0000259" key="11">
    <source>
        <dbReference type="Pfam" id="PF00441"/>
    </source>
</evidence>
<comment type="similarity">
    <text evidence="2 10">Belongs to the acyl-CoA dehydrogenase family.</text>
</comment>
<dbReference type="InterPro" id="IPR036250">
    <property type="entry name" value="AcylCo_DH-like_C"/>
</dbReference>
<dbReference type="InterPro" id="IPR052166">
    <property type="entry name" value="Diverse_Acyl-CoA_DH"/>
</dbReference>
<accession>I8T7K2</accession>
<gene>
    <name evidence="15" type="ORF">WQQ_33100</name>
</gene>
<dbReference type="PATRIC" id="fig|1172194.4.peg.3209"/>
<evidence type="ECO:0000256" key="9">
    <source>
        <dbReference type="ARBA" id="ARBA00069043"/>
    </source>
</evidence>
<dbReference type="Pfam" id="PF02771">
    <property type="entry name" value="Acyl-CoA_dh_N"/>
    <property type="match status" value="1"/>
</dbReference>
<evidence type="ECO:0000256" key="6">
    <source>
        <dbReference type="ARBA" id="ARBA00051388"/>
    </source>
</evidence>
<proteinExistence type="inferred from homology"/>
<dbReference type="PANTHER" id="PTHR42803:SF1">
    <property type="entry name" value="BROAD-SPECIFICITY LINEAR ACYL-COA DEHYDROGENASE FADE5"/>
    <property type="match status" value="1"/>
</dbReference>
<evidence type="ECO:0000259" key="12">
    <source>
        <dbReference type="Pfam" id="PF02770"/>
    </source>
</evidence>
<dbReference type="InterPro" id="IPR009100">
    <property type="entry name" value="AcylCoA_DH/oxidase_NM_dom_sf"/>
</dbReference>
<keyword evidence="3 10" id="KW-0285">Flavoprotein</keyword>
<evidence type="ECO:0000256" key="10">
    <source>
        <dbReference type="RuleBase" id="RU362125"/>
    </source>
</evidence>
<dbReference type="SUPFAM" id="SSF56645">
    <property type="entry name" value="Acyl-CoA dehydrogenase NM domain-like"/>
    <property type="match status" value="1"/>
</dbReference>
<dbReference type="Gene3D" id="1.20.140.10">
    <property type="entry name" value="Butyryl-CoA Dehydrogenase, subunit A, domain 3"/>
    <property type="match status" value="1"/>
</dbReference>
<dbReference type="GO" id="GO:0016627">
    <property type="term" value="F:oxidoreductase activity, acting on the CH-CH group of donors"/>
    <property type="evidence" value="ECO:0007669"/>
    <property type="project" value="InterPro"/>
</dbReference>
<dbReference type="Pfam" id="PF12806">
    <property type="entry name" value="Acyl-CoA_dh_C"/>
    <property type="match status" value="1"/>
</dbReference>
<comment type="function">
    <text evidence="7">Involved in the assimilation of dimethylsulphoniopropionate (DMSP), an important compound in the fixation of carbon in marine phytoplankton, by mediating the conversion of 3-(methylthio)propanoyl-CoA (MMPA-CoA) to 3-(methylthio)acryloyl-CoA (MTA-CoA).</text>
</comment>
<dbReference type="Proteomes" id="UP000003704">
    <property type="component" value="Unassembled WGS sequence"/>
</dbReference>
<dbReference type="Pfam" id="PF02770">
    <property type="entry name" value="Acyl-CoA_dh_M"/>
    <property type="match status" value="1"/>
</dbReference>
<protein>
    <recommendedName>
        <fullName evidence="9">3-methylmercaptopropionyl-CoA dehydrogenase</fullName>
        <ecNumber evidence="8">1.3.99.41</ecNumber>
    </recommendedName>
</protein>
<dbReference type="STRING" id="1172194.WQQ_33100"/>
<evidence type="ECO:0000256" key="3">
    <source>
        <dbReference type="ARBA" id="ARBA00022630"/>
    </source>
</evidence>
<evidence type="ECO:0000313" key="16">
    <source>
        <dbReference type="Proteomes" id="UP000003704"/>
    </source>
</evidence>
<dbReference type="GO" id="GO:0050660">
    <property type="term" value="F:flavin adenine dinucleotide binding"/>
    <property type="evidence" value="ECO:0007669"/>
    <property type="project" value="InterPro"/>
</dbReference>
<dbReference type="Gene3D" id="2.40.110.10">
    <property type="entry name" value="Butyryl-CoA Dehydrogenase, subunit A, domain 2"/>
    <property type="match status" value="1"/>
</dbReference>
<dbReference type="InterPro" id="IPR006091">
    <property type="entry name" value="Acyl-CoA_Oxase/DH_mid-dom"/>
</dbReference>
<evidence type="ECO:0000313" key="15">
    <source>
        <dbReference type="EMBL" id="EIT69728.1"/>
    </source>
</evidence>
<evidence type="ECO:0000256" key="4">
    <source>
        <dbReference type="ARBA" id="ARBA00022827"/>
    </source>
</evidence>
<evidence type="ECO:0000256" key="1">
    <source>
        <dbReference type="ARBA" id="ARBA00001974"/>
    </source>
</evidence>
<keyword evidence="16" id="KW-1185">Reference proteome</keyword>
<name>I8T7K2_9GAMM</name>
<sequence>MSEYTAPLRDLQFVVEELAGLDAVNKLPGYEEATPDLVQAVFEEAAKFAGGVLSPLNRAGDTNGARWKDTEVTTTPGWKNAYGQFVEGGWNALACPGEIGGQNLPRLVSAMVEEMWNGANMAFALCPMLTRGAIEAIELRGSEHLKETYLPKMVSGEWTGTMNLTEPQAGSDLAAVRTRAVPQGDGSYKIDGQKIFITYGEHDLTDNIIHLVLARTPTAPEGVKGISLFVVPKFMVNADGSLGERNDVRCVSIEHKMGIHGSPTAVLAFGQAGGAVGYLVGEENRGLEYMFIMMNAARYSVGIEGIGISERAYQRALAYARDRVQGAEAGVKGGGKAAIIRHPDVRRMLMLMKAQTEAMRALAAVVAAAMDTAQLAPDAAEKAKAQAFVDLMIPIVKGWSTENSIDIASLGVQIHGGMGFIEETGAAQHLRDARITAIYEGTTGIQAADLVGRKMARDNGHAAKTVIASMRETAESLKGEEFAALRETLSAGIDAFDRSVQYVVANYGPDVRSVLASSVPLLKLFGIVAGGWQLARSASIAAGHIAAGKGSDFYKTKLITARFYADHVLSQAPGLAHAVVNGAGGTLEISDQAF</sequence>
<dbReference type="InterPro" id="IPR046373">
    <property type="entry name" value="Acyl-CoA_Oxase/DH_mid-dom_sf"/>
</dbReference>
<feature type="domain" description="Acyl-CoA dehydrogenase/oxidase N-terminal" evidence="13">
    <location>
        <begin position="66"/>
        <end position="157"/>
    </location>
</feature>
<dbReference type="PANTHER" id="PTHR42803">
    <property type="entry name" value="ACYL-COA DEHYDROGENASE"/>
    <property type="match status" value="1"/>
</dbReference>
<dbReference type="InterPro" id="IPR009075">
    <property type="entry name" value="AcylCo_DH/oxidase_C"/>
</dbReference>
<dbReference type="InterPro" id="IPR025878">
    <property type="entry name" value="Acyl-CoA_dh-like_C_dom"/>
</dbReference>
<feature type="domain" description="Acyl-CoA dehydrogenase/oxidase C-terminal" evidence="11">
    <location>
        <begin position="284"/>
        <end position="449"/>
    </location>
</feature>
<evidence type="ECO:0000256" key="8">
    <source>
        <dbReference type="ARBA" id="ARBA00066694"/>
    </source>
</evidence>
<comment type="cofactor">
    <cofactor evidence="1 10">
        <name>FAD</name>
        <dbReference type="ChEBI" id="CHEBI:57692"/>
    </cofactor>
</comment>